<evidence type="ECO:0000256" key="1">
    <source>
        <dbReference type="SAM" id="MobiDB-lite"/>
    </source>
</evidence>
<evidence type="ECO:0000256" key="2">
    <source>
        <dbReference type="SAM" id="Phobius"/>
    </source>
</evidence>
<dbReference type="Proteomes" id="UP000269721">
    <property type="component" value="Unassembled WGS sequence"/>
</dbReference>
<proteinExistence type="predicted"/>
<keyword evidence="2" id="KW-1133">Transmembrane helix</keyword>
<dbReference type="OrthoDB" id="2105630at2759"/>
<sequence length="373" mass="40789">MSGGYTPAVLGDIYTDINAGKEGGRNWAIVLGSKPGTSSLQSEFPDPCPYMRHSTFRWNAVKSLQHTPPAYRVSSVTDQVVGMTVSRPNDSKLLGERRRSPAPGSLARSSSHIAGVSCLDPNYGTSSLLEVSSRRLVADEAHMVISPSGVSNGGCIFPPHHYTIPTSPSFSEVAFDYLHVIIVFFAYTLVALGTTGSVTGYWFVQCFAAAAVRISEIAYNAIVLKSLQASPPLWQTAWFIFCSCGILGGRFYDVWETRISGDGGDDWVIIRPGMAVVSAFGGHWITHSRPSPLPRKVLAAIPVISVVASELLSMMKSEQYRACKSKGTMILQQAGIRLLFLNLIDVGLMFCFVIPDTPASPYFRWFFDNWDNR</sequence>
<dbReference type="EMBL" id="KZ999274">
    <property type="protein sequence ID" value="RKO85235.1"/>
    <property type="molecule type" value="Genomic_DNA"/>
</dbReference>
<feature type="transmembrane region" description="Helical" evidence="2">
    <location>
        <begin position="177"/>
        <end position="194"/>
    </location>
</feature>
<name>A0A4P9W1K8_9FUNG</name>
<organism evidence="3 4">
    <name type="scientific">Blyttiomyces helicus</name>
    <dbReference type="NCBI Taxonomy" id="388810"/>
    <lineage>
        <taxon>Eukaryota</taxon>
        <taxon>Fungi</taxon>
        <taxon>Fungi incertae sedis</taxon>
        <taxon>Chytridiomycota</taxon>
        <taxon>Chytridiomycota incertae sedis</taxon>
        <taxon>Chytridiomycetes</taxon>
        <taxon>Chytridiomycetes incertae sedis</taxon>
        <taxon>Blyttiomyces</taxon>
    </lineage>
</organism>
<feature type="transmembrane region" description="Helical" evidence="2">
    <location>
        <begin position="336"/>
        <end position="355"/>
    </location>
</feature>
<protein>
    <submittedName>
        <fullName evidence="3">Uncharacterized protein</fullName>
    </submittedName>
</protein>
<keyword evidence="4" id="KW-1185">Reference proteome</keyword>
<accession>A0A4P9W1K8</accession>
<dbReference type="AlphaFoldDB" id="A0A4P9W1K8"/>
<feature type="region of interest" description="Disordered" evidence="1">
    <location>
        <begin position="87"/>
        <end position="109"/>
    </location>
</feature>
<gene>
    <name evidence="3" type="ORF">BDK51DRAFT_48198</name>
</gene>
<evidence type="ECO:0000313" key="4">
    <source>
        <dbReference type="Proteomes" id="UP000269721"/>
    </source>
</evidence>
<keyword evidence="2" id="KW-0472">Membrane</keyword>
<evidence type="ECO:0000313" key="3">
    <source>
        <dbReference type="EMBL" id="RKO85235.1"/>
    </source>
</evidence>
<reference evidence="4" key="1">
    <citation type="journal article" date="2018" name="Nat. Microbiol.">
        <title>Leveraging single-cell genomics to expand the fungal tree of life.</title>
        <authorList>
            <person name="Ahrendt S.R."/>
            <person name="Quandt C.A."/>
            <person name="Ciobanu D."/>
            <person name="Clum A."/>
            <person name="Salamov A."/>
            <person name="Andreopoulos B."/>
            <person name="Cheng J.F."/>
            <person name="Woyke T."/>
            <person name="Pelin A."/>
            <person name="Henrissat B."/>
            <person name="Reynolds N.K."/>
            <person name="Benny G.L."/>
            <person name="Smith M.E."/>
            <person name="James T.Y."/>
            <person name="Grigoriev I.V."/>
        </authorList>
    </citation>
    <scope>NUCLEOTIDE SEQUENCE [LARGE SCALE GENOMIC DNA]</scope>
</reference>
<feature type="compositionally biased region" description="Basic and acidic residues" evidence="1">
    <location>
        <begin position="89"/>
        <end position="99"/>
    </location>
</feature>
<keyword evidence="2" id="KW-0812">Transmembrane</keyword>